<evidence type="ECO:0000313" key="3">
    <source>
        <dbReference type="Proteomes" id="UP001596461"/>
    </source>
</evidence>
<reference evidence="2 3" key="1">
    <citation type="journal article" date="2019" name="Int. J. Syst. Evol. Microbiol.">
        <title>The Global Catalogue of Microorganisms (GCM) 10K type strain sequencing project: providing services to taxonomists for standard genome sequencing and annotation.</title>
        <authorList>
            <consortium name="The Broad Institute Genomics Platform"/>
            <consortium name="The Broad Institute Genome Sequencing Center for Infectious Disease"/>
            <person name="Wu L."/>
            <person name="Ma J."/>
        </authorList>
    </citation>
    <scope>NUCLEOTIDE SEQUENCE [LARGE SCALE GENOMIC DNA]</scope>
    <source>
        <strain evidence="2 3">DT31</strain>
    </source>
</reference>
<dbReference type="AlphaFoldDB" id="A0ABD5WC89"/>
<evidence type="ECO:0000313" key="2">
    <source>
        <dbReference type="EMBL" id="MFC7069507.1"/>
    </source>
</evidence>
<name>A0ABD5WC89_9EURY</name>
<keyword evidence="1" id="KW-0812">Transmembrane</keyword>
<sequence length="356" mass="39876">MSRRSQIGVVAALSLIVVTVGGLGYVIEGQYGATGVTILSVAVSAGLSAALVILYFRQSAILESQRDLLTAELNRGTREQHTETLRHRVRLWHGNPDRETGESPIDGPQLSLPTVGTCSFNSAPAGGDFIEFAGEEEEFHVIPRQLHGDRYLVDLLNNHARDLKLQMRYVHYLNTRFEEQRSSFIEEFDYGVDVEGDGFTLKPQEDLSRWIFDHLVKIERGIFDSFGEARKSMIGKISSTGNHPEEPIVWVRAKASHMAEVAIYGAHFREDELDNMSELGADARELAEESLPTVLNEVERDFPHDSVQAAAERLDEGVDAVDELEQILLEYDGKPVYRGDCEYLRDARIEAELDSE</sequence>
<comment type="caution">
    <text evidence="2">The sequence shown here is derived from an EMBL/GenBank/DDBJ whole genome shotgun (WGS) entry which is preliminary data.</text>
</comment>
<keyword evidence="3" id="KW-1185">Reference proteome</keyword>
<feature type="transmembrane region" description="Helical" evidence="1">
    <location>
        <begin position="7"/>
        <end position="27"/>
    </location>
</feature>
<dbReference type="RefSeq" id="WP_284030426.1">
    <property type="nucleotide sequence ID" value="NZ_CP126154.1"/>
</dbReference>
<organism evidence="2 3">
    <name type="scientific">Halobaculum lipolyticum</name>
    <dbReference type="NCBI Taxonomy" id="3032001"/>
    <lineage>
        <taxon>Archaea</taxon>
        <taxon>Methanobacteriati</taxon>
        <taxon>Methanobacteriota</taxon>
        <taxon>Stenosarchaea group</taxon>
        <taxon>Halobacteria</taxon>
        <taxon>Halobacteriales</taxon>
        <taxon>Haloferacaceae</taxon>
        <taxon>Halobaculum</taxon>
    </lineage>
</organism>
<feature type="transmembrane region" description="Helical" evidence="1">
    <location>
        <begin position="33"/>
        <end position="56"/>
    </location>
</feature>
<protein>
    <submittedName>
        <fullName evidence="2">Uncharacterized protein</fullName>
    </submittedName>
</protein>
<proteinExistence type="predicted"/>
<evidence type="ECO:0000256" key="1">
    <source>
        <dbReference type="SAM" id="Phobius"/>
    </source>
</evidence>
<gene>
    <name evidence="2" type="ORF">ACFQL9_07635</name>
</gene>
<dbReference type="EMBL" id="JBHTAH010000005">
    <property type="protein sequence ID" value="MFC7069507.1"/>
    <property type="molecule type" value="Genomic_DNA"/>
</dbReference>
<dbReference type="Proteomes" id="UP001596461">
    <property type="component" value="Unassembled WGS sequence"/>
</dbReference>
<keyword evidence="1" id="KW-1133">Transmembrane helix</keyword>
<dbReference type="GeneID" id="81125259"/>
<accession>A0ABD5WC89</accession>
<keyword evidence="1" id="KW-0472">Membrane</keyword>